<dbReference type="Proteomes" id="UP000249324">
    <property type="component" value="Unassembled WGS sequence"/>
</dbReference>
<evidence type="ECO:0000256" key="4">
    <source>
        <dbReference type="ARBA" id="ARBA00022989"/>
    </source>
</evidence>
<gene>
    <name evidence="8" type="ORF">DIU77_001165</name>
    <name evidence="9" type="ORF">DIU77_00915</name>
</gene>
<reference evidence="9" key="2">
    <citation type="submission" date="2018-05" db="EMBL/GenBank/DDBJ databases">
        <authorList>
            <person name="Lanie J.A."/>
            <person name="Ng W.-L."/>
            <person name="Kazmierczak K.M."/>
            <person name="Andrzejewski T.M."/>
            <person name="Davidsen T.M."/>
            <person name="Wayne K.J."/>
            <person name="Tettelin H."/>
            <person name="Glass J.I."/>
            <person name="Rusch D."/>
            <person name="Podicherti R."/>
            <person name="Tsui H.-C.T."/>
            <person name="Winkler M.E."/>
        </authorList>
    </citation>
    <scope>NUCLEOTIDE SEQUENCE</scope>
    <source>
        <strain evidence="9">ZC4RG45</strain>
    </source>
</reference>
<organism evidence="9">
    <name type="scientific">Thermocrispum agreste</name>
    <dbReference type="NCBI Taxonomy" id="37925"/>
    <lineage>
        <taxon>Bacteria</taxon>
        <taxon>Bacillati</taxon>
        <taxon>Actinomycetota</taxon>
        <taxon>Actinomycetes</taxon>
        <taxon>Pseudonocardiales</taxon>
        <taxon>Pseudonocardiaceae</taxon>
        <taxon>Thermocrispum</taxon>
    </lineage>
</organism>
<dbReference type="PANTHER" id="PTHR33885">
    <property type="entry name" value="PHAGE SHOCK PROTEIN C"/>
    <property type="match status" value="1"/>
</dbReference>
<proteinExistence type="predicted"/>
<protein>
    <submittedName>
        <fullName evidence="9">PspC domain-containing protein</fullName>
    </submittedName>
</protein>
<evidence type="ECO:0000259" key="7">
    <source>
        <dbReference type="Pfam" id="PF04024"/>
    </source>
</evidence>
<dbReference type="PANTHER" id="PTHR33885:SF3">
    <property type="entry name" value="PHAGE SHOCK PROTEIN C"/>
    <property type="match status" value="1"/>
</dbReference>
<evidence type="ECO:0000313" key="10">
    <source>
        <dbReference type="Proteomes" id="UP000249324"/>
    </source>
</evidence>
<evidence type="ECO:0000256" key="1">
    <source>
        <dbReference type="ARBA" id="ARBA00004162"/>
    </source>
</evidence>
<reference evidence="8" key="1">
    <citation type="submission" date="2018-05" db="EMBL/GenBank/DDBJ databases">
        <authorList>
            <person name="Moura L."/>
            <person name="Setubal J.C."/>
        </authorList>
    </citation>
    <scope>NUCLEOTIDE SEQUENCE</scope>
    <source>
        <strain evidence="8">ZC4RG45</strain>
    </source>
</reference>
<dbReference type="STRING" id="1111738.GCA_000427905_01408"/>
<dbReference type="Pfam" id="PF04024">
    <property type="entry name" value="PspC"/>
    <property type="match status" value="1"/>
</dbReference>
<name>A0A2W4LJJ0_9PSEU</name>
<evidence type="ECO:0000256" key="3">
    <source>
        <dbReference type="ARBA" id="ARBA00022692"/>
    </source>
</evidence>
<evidence type="ECO:0000313" key="9">
    <source>
        <dbReference type="EMBL" id="PZN01360.1"/>
    </source>
</evidence>
<dbReference type="InterPro" id="IPR007168">
    <property type="entry name" value="Phageshock_PspC_N"/>
</dbReference>
<keyword evidence="4 6" id="KW-1133">Transmembrane helix</keyword>
<sequence>MTTESNSAGPKRLRRSETDRIVAGVCGGWAQYLGMDAALLRILLAVATVVGIGTPAVVYAICWILMPSE</sequence>
<dbReference type="EMBL" id="QGUI02000005">
    <property type="protein sequence ID" value="MFO7190843.1"/>
    <property type="molecule type" value="Genomic_DNA"/>
</dbReference>
<dbReference type="InterPro" id="IPR052027">
    <property type="entry name" value="PspC"/>
</dbReference>
<comment type="caution">
    <text evidence="9">The sequence shown here is derived from an EMBL/GenBank/DDBJ whole genome shotgun (WGS) entry which is preliminary data.</text>
</comment>
<dbReference type="GO" id="GO:0005886">
    <property type="term" value="C:plasma membrane"/>
    <property type="evidence" value="ECO:0007669"/>
    <property type="project" value="UniProtKB-SubCell"/>
</dbReference>
<reference evidence="8" key="4">
    <citation type="submission" date="2023-08" db="EMBL/GenBank/DDBJ databases">
        <authorList>
            <person name="Guima S.E.S."/>
            <person name="Martins L.F."/>
            <person name="Silva A.M."/>
            <person name="Setubal J.C."/>
        </authorList>
    </citation>
    <scope>NUCLEOTIDE SEQUENCE</scope>
    <source>
        <strain evidence="8">ZC4RG45</strain>
    </source>
</reference>
<comment type="subcellular location">
    <subcellularLocation>
        <location evidence="1">Cell membrane</location>
        <topology evidence="1">Single-pass membrane protein</topology>
    </subcellularLocation>
</comment>
<dbReference type="EMBL" id="QGUI01000019">
    <property type="protein sequence ID" value="PZN01360.1"/>
    <property type="molecule type" value="Genomic_DNA"/>
</dbReference>
<keyword evidence="3 6" id="KW-0812">Transmembrane</keyword>
<accession>A0A2W4LJJ0</accession>
<feature type="transmembrane region" description="Helical" evidence="6">
    <location>
        <begin position="42"/>
        <end position="66"/>
    </location>
</feature>
<dbReference type="AlphaFoldDB" id="A0A2W4LJJ0"/>
<feature type="domain" description="Phage shock protein PspC N-terminal" evidence="7">
    <location>
        <begin position="11"/>
        <end position="69"/>
    </location>
</feature>
<evidence type="ECO:0000256" key="5">
    <source>
        <dbReference type="ARBA" id="ARBA00023136"/>
    </source>
</evidence>
<evidence type="ECO:0000313" key="8">
    <source>
        <dbReference type="EMBL" id="MFO7190843.1"/>
    </source>
</evidence>
<evidence type="ECO:0000256" key="2">
    <source>
        <dbReference type="ARBA" id="ARBA00022475"/>
    </source>
</evidence>
<evidence type="ECO:0000256" key="6">
    <source>
        <dbReference type="SAM" id="Phobius"/>
    </source>
</evidence>
<keyword evidence="5 6" id="KW-0472">Membrane</keyword>
<keyword evidence="2" id="KW-1003">Cell membrane</keyword>
<reference evidence="8 10" key="3">
    <citation type="journal article" date="2021" name="BMC Genomics">
        <title>Genome-resolved metagenome and metatranscriptome analyses of thermophilic composting reveal key bacterial players and their metabolic interactions.</title>
        <authorList>
            <person name="Braga L.P.P."/>
            <person name="Pereira R.V."/>
            <person name="Martins L.F."/>
            <person name="Moura L.M.S."/>
            <person name="Sanchez F.B."/>
            <person name="Patane J.S.L."/>
            <person name="da Silva A.M."/>
            <person name="Setubal J.C."/>
        </authorList>
    </citation>
    <scope>NUCLEOTIDE SEQUENCE [LARGE SCALE GENOMIC DNA]</scope>
    <source>
        <strain evidence="8">ZC4RG45</strain>
    </source>
</reference>